<accession>A0A6G1IVZ8</accession>
<evidence type="ECO:0000313" key="2">
    <source>
        <dbReference type="Proteomes" id="UP000799291"/>
    </source>
</evidence>
<protein>
    <submittedName>
        <fullName evidence="1">Uncharacterized protein</fullName>
    </submittedName>
</protein>
<gene>
    <name evidence="1" type="ORF">K458DRAFT_406023</name>
</gene>
<dbReference type="OrthoDB" id="3437405at2759"/>
<dbReference type="Proteomes" id="UP000799291">
    <property type="component" value="Unassembled WGS sequence"/>
</dbReference>
<proteinExistence type="predicted"/>
<reference evidence="1" key="1">
    <citation type="journal article" date="2020" name="Stud. Mycol.">
        <title>101 Dothideomycetes genomes: a test case for predicting lifestyles and emergence of pathogens.</title>
        <authorList>
            <person name="Haridas S."/>
            <person name="Albert R."/>
            <person name="Binder M."/>
            <person name="Bloem J."/>
            <person name="Labutti K."/>
            <person name="Salamov A."/>
            <person name="Andreopoulos B."/>
            <person name="Baker S."/>
            <person name="Barry K."/>
            <person name="Bills G."/>
            <person name="Bluhm B."/>
            <person name="Cannon C."/>
            <person name="Castanera R."/>
            <person name="Culley D."/>
            <person name="Daum C."/>
            <person name="Ezra D."/>
            <person name="Gonzalez J."/>
            <person name="Henrissat B."/>
            <person name="Kuo A."/>
            <person name="Liang C."/>
            <person name="Lipzen A."/>
            <person name="Lutzoni F."/>
            <person name="Magnuson J."/>
            <person name="Mondo S."/>
            <person name="Nolan M."/>
            <person name="Ohm R."/>
            <person name="Pangilinan J."/>
            <person name="Park H.-J."/>
            <person name="Ramirez L."/>
            <person name="Alfaro M."/>
            <person name="Sun H."/>
            <person name="Tritt A."/>
            <person name="Yoshinaga Y."/>
            <person name="Zwiers L.-H."/>
            <person name="Turgeon B."/>
            <person name="Goodwin S."/>
            <person name="Spatafora J."/>
            <person name="Crous P."/>
            <person name="Grigoriev I."/>
        </authorList>
    </citation>
    <scope>NUCLEOTIDE SEQUENCE</scope>
    <source>
        <strain evidence="1">CBS 122367</strain>
    </source>
</reference>
<dbReference type="EMBL" id="MU005588">
    <property type="protein sequence ID" value="KAF2682288.1"/>
    <property type="molecule type" value="Genomic_DNA"/>
</dbReference>
<keyword evidence="2" id="KW-1185">Reference proteome</keyword>
<name>A0A6G1IVZ8_9PLEO</name>
<dbReference type="AlphaFoldDB" id="A0A6G1IVZ8"/>
<organism evidence="1 2">
    <name type="scientific">Lentithecium fluviatile CBS 122367</name>
    <dbReference type="NCBI Taxonomy" id="1168545"/>
    <lineage>
        <taxon>Eukaryota</taxon>
        <taxon>Fungi</taxon>
        <taxon>Dikarya</taxon>
        <taxon>Ascomycota</taxon>
        <taxon>Pezizomycotina</taxon>
        <taxon>Dothideomycetes</taxon>
        <taxon>Pleosporomycetidae</taxon>
        <taxon>Pleosporales</taxon>
        <taxon>Massarineae</taxon>
        <taxon>Lentitheciaceae</taxon>
        <taxon>Lentithecium</taxon>
    </lineage>
</organism>
<sequence>MSFCCHSFRSLVLRAPTVRSPLLAKRLSPIAYGFLPSLQKYSSAASGGTARDPKRAFEQPISETAVDAAEKFMKERFGDHANWSHEQLKALQYADCLVPIQDVGSFAAYAHSGHRPGGGFPSFPLMTEEEFTLMDMPYHRWAPAPYSNLNYSPTESLRPLWMDVGESISPYTGWFSRLRVLRVKLWNGMVPMSHERWLQKKMDDPQNYRNMFELMEDIFTIFAWLGHEQTLDRMRSSYNWMVDKYVEFEGAVNALREKKGVEERLDMAGMWAEYYHSIITTMSNRTHKWLVDRVGEIQTRAFDEYTAALERAGSDQEAIATAGKNYYGCVQDLNAMITKADYILDIPMVGFKGYKPSGSASDLTLVERQNAYMQIGAHKSWKYQEIMLNAQDADDKVNPPKQKDIMDIVDEMKNGRKPAEPRFRNKDALIGHYHEGKKNRAEIRIALRGEQKSLGEEFWVTELKERLRFYLENGRDRETHRWGFVCYRLTYKQTDEEWADVKKKLEADIFKSGQWIEGYDTITDMAGLEFIDGRDVGIAEGDIEAAKRHFKSTYTLRPALGRLWTSDFLVVDLHSYISYAQPEPEERPPPPYGPCFGDRGGFIRLVDTREYNPQVIDAESPGYKGELKVLSSLVLEEVYPLVASSALTPSSLWPLARLHPREVYVGHTVGSQEYWWEFNNIDTVSMNQAFLKHLREKAKQAKGEEQVTDGGDKRY</sequence>
<evidence type="ECO:0000313" key="1">
    <source>
        <dbReference type="EMBL" id="KAF2682288.1"/>
    </source>
</evidence>